<keyword evidence="2" id="KW-0238">DNA-binding</keyword>
<dbReference type="SUPFAM" id="SSF46689">
    <property type="entry name" value="Homeodomain-like"/>
    <property type="match status" value="1"/>
</dbReference>
<dbReference type="InterPro" id="IPR011051">
    <property type="entry name" value="RmlC_Cupin_sf"/>
</dbReference>
<feature type="domain" description="HTH araC/xylS-type" evidence="4">
    <location>
        <begin position="163"/>
        <end position="261"/>
    </location>
</feature>
<dbReference type="SMART" id="SM00342">
    <property type="entry name" value="HTH_ARAC"/>
    <property type="match status" value="1"/>
</dbReference>
<reference evidence="5 6" key="1">
    <citation type="submission" date="2023-04" db="EMBL/GenBank/DDBJ databases">
        <title>Forest soil microbial communities from Buena Vista Peninsula, Colon Province, Panama.</title>
        <authorList>
            <person name="Bouskill N."/>
        </authorList>
    </citation>
    <scope>NUCLEOTIDE SEQUENCE [LARGE SCALE GENOMIC DNA]</scope>
    <source>
        <strain evidence="5 6">AC80</strain>
    </source>
</reference>
<keyword evidence="3" id="KW-0804">Transcription</keyword>
<dbReference type="InterPro" id="IPR018060">
    <property type="entry name" value="HTH_AraC"/>
</dbReference>
<dbReference type="EMBL" id="JARXVE010000010">
    <property type="protein sequence ID" value="MDH6198283.1"/>
    <property type="molecule type" value="Genomic_DNA"/>
</dbReference>
<dbReference type="RefSeq" id="WP_280834873.1">
    <property type="nucleotide sequence ID" value="NZ_JARXVE010000010.1"/>
</dbReference>
<keyword evidence="6" id="KW-1185">Reference proteome</keyword>
<dbReference type="Gene3D" id="1.10.10.60">
    <property type="entry name" value="Homeodomain-like"/>
    <property type="match status" value="1"/>
</dbReference>
<dbReference type="PANTHER" id="PTHR43280:SF2">
    <property type="entry name" value="HTH-TYPE TRANSCRIPTIONAL REGULATOR EXSA"/>
    <property type="match status" value="1"/>
</dbReference>
<gene>
    <name evidence="5" type="ORF">M2272_004942</name>
</gene>
<evidence type="ECO:0000259" key="4">
    <source>
        <dbReference type="PROSITE" id="PS01124"/>
    </source>
</evidence>
<keyword evidence="1" id="KW-0805">Transcription regulation</keyword>
<dbReference type="CDD" id="cd02208">
    <property type="entry name" value="cupin_RmlC-like"/>
    <property type="match status" value="1"/>
</dbReference>
<comment type="caution">
    <text evidence="5">The sequence shown here is derived from an EMBL/GenBank/DDBJ whole genome shotgun (WGS) entry which is preliminary data.</text>
</comment>
<dbReference type="PROSITE" id="PS01124">
    <property type="entry name" value="HTH_ARAC_FAMILY_2"/>
    <property type="match status" value="1"/>
</dbReference>
<name>A0ABT6L5Q9_9MYCO</name>
<proteinExistence type="predicted"/>
<dbReference type="InterPro" id="IPR014710">
    <property type="entry name" value="RmlC-like_jellyroll"/>
</dbReference>
<dbReference type="PANTHER" id="PTHR43280">
    <property type="entry name" value="ARAC-FAMILY TRANSCRIPTIONAL REGULATOR"/>
    <property type="match status" value="1"/>
</dbReference>
<accession>A0ABT6L5Q9</accession>
<protein>
    <submittedName>
        <fullName evidence="5">AraC-like DNA-binding protein</fullName>
    </submittedName>
</protein>
<dbReference type="Gene3D" id="2.60.120.10">
    <property type="entry name" value="Jelly Rolls"/>
    <property type="match status" value="1"/>
</dbReference>
<sequence length="441" mass="48954">MRAEVSAIRLTNLHLHPDALEIVYVLRGQLHVAVSCEAFDLEAGDYAVINRGDPHYLEGSPDNVTAVLHVDLGAFAEVDPFAEHIVFACESFDLPRYRRQEALLRGLLLRLIDAAVGTPAAEQSPIVQRECTELIRLLCTGYSIEHYYNRDSAINASRREKFLTIFGYLVDHADRRDVLDFIAAEQHYSKSYISHLVKEVSAVSFSDLLAFLRVSNAERRLLTTEDTVLEISAASGFSDVKYFTRSFVDWFHQSPTEYRKRCRPMILRDTEADVVPAEQAVRLVGAHRSRVASPTEGPRLSITPLLLKNLGARTDLFDAVRVRKPERDAPSTAGASRNPSGKRHLVPIRVDHADLDAGYLIEGLASFDQIDTKPCLVLEYTTKAGALATVEALAARLTSAAVVDPLIWLAYRAVHDRAGVDEVAAHADSEFGLDIQPILMP</sequence>
<evidence type="ECO:0000256" key="3">
    <source>
        <dbReference type="ARBA" id="ARBA00023163"/>
    </source>
</evidence>
<evidence type="ECO:0000313" key="6">
    <source>
        <dbReference type="Proteomes" id="UP001160130"/>
    </source>
</evidence>
<organism evidence="5 6">
    <name type="scientific">Mycolicibacterium frederiksbergense</name>
    <dbReference type="NCBI Taxonomy" id="117567"/>
    <lineage>
        <taxon>Bacteria</taxon>
        <taxon>Bacillati</taxon>
        <taxon>Actinomycetota</taxon>
        <taxon>Actinomycetes</taxon>
        <taxon>Mycobacteriales</taxon>
        <taxon>Mycobacteriaceae</taxon>
        <taxon>Mycolicibacterium</taxon>
    </lineage>
</organism>
<evidence type="ECO:0000313" key="5">
    <source>
        <dbReference type="EMBL" id="MDH6198283.1"/>
    </source>
</evidence>
<dbReference type="Pfam" id="PF12833">
    <property type="entry name" value="HTH_18"/>
    <property type="match status" value="1"/>
</dbReference>
<dbReference type="InterPro" id="IPR009057">
    <property type="entry name" value="Homeodomain-like_sf"/>
</dbReference>
<dbReference type="Proteomes" id="UP001160130">
    <property type="component" value="Unassembled WGS sequence"/>
</dbReference>
<dbReference type="Pfam" id="PF07883">
    <property type="entry name" value="Cupin_2"/>
    <property type="match status" value="1"/>
</dbReference>
<evidence type="ECO:0000256" key="2">
    <source>
        <dbReference type="ARBA" id="ARBA00023125"/>
    </source>
</evidence>
<evidence type="ECO:0000256" key="1">
    <source>
        <dbReference type="ARBA" id="ARBA00023015"/>
    </source>
</evidence>
<dbReference type="SUPFAM" id="SSF51182">
    <property type="entry name" value="RmlC-like cupins"/>
    <property type="match status" value="1"/>
</dbReference>
<dbReference type="InterPro" id="IPR013096">
    <property type="entry name" value="Cupin_2"/>
</dbReference>